<proteinExistence type="predicted"/>
<evidence type="ECO:0000313" key="2">
    <source>
        <dbReference type="Proteomes" id="UP001519460"/>
    </source>
</evidence>
<dbReference type="Proteomes" id="UP001519460">
    <property type="component" value="Unassembled WGS sequence"/>
</dbReference>
<organism evidence="1 2">
    <name type="scientific">Batillaria attramentaria</name>
    <dbReference type="NCBI Taxonomy" id="370345"/>
    <lineage>
        <taxon>Eukaryota</taxon>
        <taxon>Metazoa</taxon>
        <taxon>Spiralia</taxon>
        <taxon>Lophotrochozoa</taxon>
        <taxon>Mollusca</taxon>
        <taxon>Gastropoda</taxon>
        <taxon>Caenogastropoda</taxon>
        <taxon>Sorbeoconcha</taxon>
        <taxon>Cerithioidea</taxon>
        <taxon>Batillariidae</taxon>
        <taxon>Batillaria</taxon>
    </lineage>
</organism>
<evidence type="ECO:0000313" key="1">
    <source>
        <dbReference type="EMBL" id="KAK7497762.1"/>
    </source>
</evidence>
<dbReference type="EMBL" id="JACVVK020000055">
    <property type="protein sequence ID" value="KAK7497762.1"/>
    <property type="molecule type" value="Genomic_DNA"/>
</dbReference>
<name>A0ABD0LDY2_9CAEN</name>
<reference evidence="1 2" key="1">
    <citation type="journal article" date="2023" name="Sci. Data">
        <title>Genome assembly of the Korean intertidal mud-creeper Batillaria attramentaria.</title>
        <authorList>
            <person name="Patra A.K."/>
            <person name="Ho P.T."/>
            <person name="Jun S."/>
            <person name="Lee S.J."/>
            <person name="Kim Y."/>
            <person name="Won Y.J."/>
        </authorList>
    </citation>
    <scope>NUCLEOTIDE SEQUENCE [LARGE SCALE GENOMIC DNA]</scope>
    <source>
        <strain evidence="1">Wonlab-2016</strain>
    </source>
</reference>
<sequence>MPRVMTNNDRVATGCRSLISSQCIWSGLHHGRACQATTTLSHGSTLTVTQNHSVTRDILINWEEQGCCLTLIRKYSTQTLIILLAKIPTTSSVVTDFQWGQT</sequence>
<gene>
    <name evidence="1" type="ORF">BaRGS_00010896</name>
</gene>
<keyword evidence="2" id="KW-1185">Reference proteome</keyword>
<comment type="caution">
    <text evidence="1">The sequence shown here is derived from an EMBL/GenBank/DDBJ whole genome shotgun (WGS) entry which is preliminary data.</text>
</comment>
<dbReference type="AlphaFoldDB" id="A0ABD0LDY2"/>
<protein>
    <submittedName>
        <fullName evidence="1">Uncharacterized protein</fullName>
    </submittedName>
</protein>
<accession>A0ABD0LDY2</accession>